<feature type="chain" id="PRO_5043990250" evidence="3">
    <location>
        <begin position="28"/>
        <end position="665"/>
    </location>
</feature>
<comment type="caution">
    <text evidence="4">The sequence shown here is derived from an EMBL/GenBank/DDBJ whole genome shotgun (WGS) entry which is preliminary data.</text>
</comment>
<dbReference type="Proteomes" id="UP001370758">
    <property type="component" value="Unassembled WGS sequence"/>
</dbReference>
<evidence type="ECO:0000313" key="5">
    <source>
        <dbReference type="Proteomes" id="UP001370758"/>
    </source>
</evidence>
<organism evidence="4 5">
    <name type="scientific">Arthrobotrys musiformis</name>
    <dbReference type="NCBI Taxonomy" id="47236"/>
    <lineage>
        <taxon>Eukaryota</taxon>
        <taxon>Fungi</taxon>
        <taxon>Dikarya</taxon>
        <taxon>Ascomycota</taxon>
        <taxon>Pezizomycotina</taxon>
        <taxon>Orbiliomycetes</taxon>
        <taxon>Orbiliales</taxon>
        <taxon>Orbiliaceae</taxon>
        <taxon>Arthrobotrys</taxon>
    </lineage>
</organism>
<keyword evidence="3" id="KW-0732">Signal</keyword>
<gene>
    <name evidence="4" type="ORF">TWF481_009819</name>
</gene>
<sequence length="665" mass="75160">MRRTKTPGGTLRAAALLLGWWVSTADSYYFAAVRSNPTRPQGLPVWGWQPLGAADDMGCKTAGSQQLGWLQAFGVINQQTPPPGWPNGNAEGFIFYTDANCRIEQSEKVLYVKFDPNSASPQFANLRNLAWEVDEENTMSLADNKYQSYREVRANNGDLQRILPQQVQLPATYVYPAQQYAEDGGPPTWGGEVMADGVTRLNVLPPQQGTQPNPRATVFDALLSLMSGLGHDLATQQQLTLYADESLRILGMPGMPLNVGSYKASPSKVLDFNTIDMSQSTPNYNFNLGLNQGTGMNVEPQDTTAGTGTMARINLPLYGDTDINQPIGRGRRTNRFNHPYFEDEESEPQSDRIVNEPMSPLNLENFEALDEQFDPSRIMLSLMTKWETVLQENEIVRSAAVRRYDQNEEDLDTRDRLRESVQLMANGMEWIENVQATTKALVEAQNQLLEALQELEDEHKAEAEVYQRELDSIQRFRTEYESTFIPSQEDTARYEASNAQITQAQELYDGAVETLESQYQRYSWDFRQNEEDFYNYYLKVFRYLRNLEIRLRVLKDELGLGEDSPVIIYGVPDDDTGNVYHPPSSYNEQIELINIGGGDDLNVAQNYEERKEQSEEGEEIEFQQEAINSSPEGSGEVVSYMEGTNVNPEATDFDPNSLQDPEDQI</sequence>
<dbReference type="EMBL" id="JAVHJL010000006">
    <property type="protein sequence ID" value="KAK6502000.1"/>
    <property type="molecule type" value="Genomic_DNA"/>
</dbReference>
<keyword evidence="1" id="KW-0175">Coiled coil</keyword>
<name>A0AAV9W6X5_9PEZI</name>
<evidence type="ECO:0000256" key="1">
    <source>
        <dbReference type="SAM" id="Coils"/>
    </source>
</evidence>
<accession>A0AAV9W6X5</accession>
<protein>
    <submittedName>
        <fullName evidence="4">Uncharacterized protein</fullName>
    </submittedName>
</protein>
<feature type="region of interest" description="Disordered" evidence="2">
    <location>
        <begin position="612"/>
        <end position="665"/>
    </location>
</feature>
<proteinExistence type="predicted"/>
<reference evidence="4 5" key="1">
    <citation type="submission" date="2023-08" db="EMBL/GenBank/DDBJ databases">
        <authorList>
            <person name="Palmer J.M."/>
        </authorList>
    </citation>
    <scope>NUCLEOTIDE SEQUENCE [LARGE SCALE GENOMIC DNA]</scope>
    <source>
        <strain evidence="4 5">TWF481</strain>
    </source>
</reference>
<evidence type="ECO:0000256" key="2">
    <source>
        <dbReference type="SAM" id="MobiDB-lite"/>
    </source>
</evidence>
<evidence type="ECO:0000256" key="3">
    <source>
        <dbReference type="SAM" id="SignalP"/>
    </source>
</evidence>
<feature type="compositionally biased region" description="Polar residues" evidence="2">
    <location>
        <begin position="642"/>
        <end position="659"/>
    </location>
</feature>
<keyword evidence="5" id="KW-1185">Reference proteome</keyword>
<evidence type="ECO:0000313" key="4">
    <source>
        <dbReference type="EMBL" id="KAK6502000.1"/>
    </source>
</evidence>
<feature type="coiled-coil region" evidence="1">
    <location>
        <begin position="434"/>
        <end position="469"/>
    </location>
</feature>
<dbReference type="AlphaFoldDB" id="A0AAV9W6X5"/>
<feature type="signal peptide" evidence="3">
    <location>
        <begin position="1"/>
        <end position="27"/>
    </location>
</feature>